<evidence type="ECO:0000313" key="14">
    <source>
        <dbReference type="Proteomes" id="UP001302126"/>
    </source>
</evidence>
<keyword evidence="8" id="KW-0012">Acyltransferase</keyword>
<dbReference type="PROSITE" id="PS50075">
    <property type="entry name" value="CARRIER"/>
    <property type="match status" value="1"/>
</dbReference>
<dbReference type="GO" id="GO:0044550">
    <property type="term" value="P:secondary metabolite biosynthetic process"/>
    <property type="evidence" value="ECO:0007669"/>
    <property type="project" value="UniProtKB-ARBA"/>
</dbReference>
<feature type="active site" description="Proton acceptor; for dehydratase activity" evidence="9">
    <location>
        <position position="1012"/>
    </location>
</feature>
<dbReference type="SUPFAM" id="SSF47336">
    <property type="entry name" value="ACP-like"/>
    <property type="match status" value="1"/>
</dbReference>
<dbReference type="GO" id="GO:0031177">
    <property type="term" value="F:phosphopantetheine binding"/>
    <property type="evidence" value="ECO:0007669"/>
    <property type="project" value="InterPro"/>
</dbReference>
<dbReference type="InterPro" id="IPR014043">
    <property type="entry name" value="Acyl_transferase_dom"/>
</dbReference>
<dbReference type="PROSITE" id="PS52019">
    <property type="entry name" value="PKS_MFAS_DH"/>
    <property type="match status" value="1"/>
</dbReference>
<dbReference type="InterPro" id="IPR011032">
    <property type="entry name" value="GroES-like_sf"/>
</dbReference>
<keyword evidence="4" id="KW-0808">Transferase</keyword>
<dbReference type="SMART" id="SM00825">
    <property type="entry name" value="PKS_KS"/>
    <property type="match status" value="1"/>
</dbReference>
<dbReference type="InterPro" id="IPR016036">
    <property type="entry name" value="Malonyl_transacylase_ACP-bd"/>
</dbReference>
<organism evidence="13 14">
    <name type="scientific">Podospora australis</name>
    <dbReference type="NCBI Taxonomy" id="1536484"/>
    <lineage>
        <taxon>Eukaryota</taxon>
        <taxon>Fungi</taxon>
        <taxon>Dikarya</taxon>
        <taxon>Ascomycota</taxon>
        <taxon>Pezizomycotina</taxon>
        <taxon>Sordariomycetes</taxon>
        <taxon>Sordariomycetidae</taxon>
        <taxon>Sordariales</taxon>
        <taxon>Podosporaceae</taxon>
        <taxon>Podospora</taxon>
    </lineage>
</organism>
<dbReference type="InterPro" id="IPR049551">
    <property type="entry name" value="PKS_DH_C"/>
</dbReference>
<dbReference type="Pfam" id="PF13602">
    <property type="entry name" value="ADH_zinc_N_2"/>
    <property type="match status" value="1"/>
</dbReference>
<dbReference type="Pfam" id="PF02801">
    <property type="entry name" value="Ketoacyl-synt_C"/>
    <property type="match status" value="1"/>
</dbReference>
<dbReference type="InterPro" id="IPR020807">
    <property type="entry name" value="PKS_DH"/>
</dbReference>
<dbReference type="GO" id="GO:0004312">
    <property type="term" value="F:fatty acid synthase activity"/>
    <property type="evidence" value="ECO:0007669"/>
    <property type="project" value="TreeGrafter"/>
</dbReference>
<dbReference type="PROSITE" id="PS00606">
    <property type="entry name" value="KS3_1"/>
    <property type="match status" value="1"/>
</dbReference>
<dbReference type="InterPro" id="IPR020843">
    <property type="entry name" value="ER"/>
</dbReference>
<protein>
    <recommendedName>
        <fullName evidence="15">Polyketide synthase</fullName>
    </recommendedName>
</protein>
<dbReference type="InterPro" id="IPR032821">
    <property type="entry name" value="PKS_assoc"/>
</dbReference>
<dbReference type="InterPro" id="IPR050091">
    <property type="entry name" value="PKS_NRPS_Biosynth_Enz"/>
</dbReference>
<evidence type="ECO:0000313" key="13">
    <source>
        <dbReference type="EMBL" id="KAK4185845.1"/>
    </source>
</evidence>
<dbReference type="InterPro" id="IPR036736">
    <property type="entry name" value="ACP-like_sf"/>
</dbReference>
<dbReference type="Pfam" id="PF08659">
    <property type="entry name" value="KR"/>
    <property type="match status" value="1"/>
</dbReference>
<dbReference type="SUPFAM" id="SSF52151">
    <property type="entry name" value="FabD/lysophospholipase-like"/>
    <property type="match status" value="1"/>
</dbReference>
<dbReference type="SUPFAM" id="SSF50129">
    <property type="entry name" value="GroES-like"/>
    <property type="match status" value="1"/>
</dbReference>
<dbReference type="Gene3D" id="3.40.366.10">
    <property type="entry name" value="Malonyl-Coenzyme A Acyl Carrier Protein, domain 2"/>
    <property type="match status" value="1"/>
</dbReference>
<dbReference type="GO" id="GO:0004315">
    <property type="term" value="F:3-oxoacyl-[acyl-carrier-protein] synthase activity"/>
    <property type="evidence" value="ECO:0007669"/>
    <property type="project" value="InterPro"/>
</dbReference>
<dbReference type="InterPro" id="IPR016035">
    <property type="entry name" value="Acyl_Trfase/lysoPLipase"/>
</dbReference>
<dbReference type="Pfam" id="PF00109">
    <property type="entry name" value="ketoacyl-synt"/>
    <property type="match status" value="1"/>
</dbReference>
<dbReference type="SMART" id="SM00829">
    <property type="entry name" value="PKS_ER"/>
    <property type="match status" value="1"/>
</dbReference>
<dbReference type="SUPFAM" id="SSF55048">
    <property type="entry name" value="Probable ACP-binding domain of malonyl-CoA ACP transacylase"/>
    <property type="match status" value="1"/>
</dbReference>
<keyword evidence="6" id="KW-0560">Oxidoreductase</keyword>
<dbReference type="Pfam" id="PF08242">
    <property type="entry name" value="Methyltransf_12"/>
    <property type="match status" value="1"/>
</dbReference>
<dbReference type="InterPro" id="IPR042104">
    <property type="entry name" value="PKS_dehydratase_sf"/>
</dbReference>
<evidence type="ECO:0000259" key="12">
    <source>
        <dbReference type="PROSITE" id="PS52019"/>
    </source>
</evidence>
<evidence type="ECO:0000256" key="5">
    <source>
        <dbReference type="ARBA" id="ARBA00022857"/>
    </source>
</evidence>
<dbReference type="SUPFAM" id="SSF53335">
    <property type="entry name" value="S-adenosyl-L-methionine-dependent methyltransferases"/>
    <property type="match status" value="1"/>
</dbReference>
<evidence type="ECO:0000256" key="6">
    <source>
        <dbReference type="ARBA" id="ARBA00023002"/>
    </source>
</evidence>
<dbReference type="InterPro" id="IPR016039">
    <property type="entry name" value="Thiolase-like"/>
</dbReference>
<evidence type="ECO:0000259" key="10">
    <source>
        <dbReference type="PROSITE" id="PS50075"/>
    </source>
</evidence>
<keyword evidence="2" id="KW-0597">Phosphoprotein</keyword>
<dbReference type="InterPro" id="IPR036291">
    <property type="entry name" value="NAD(P)-bd_dom_sf"/>
</dbReference>
<dbReference type="InterPro" id="IPR057326">
    <property type="entry name" value="KR_dom"/>
</dbReference>
<dbReference type="SMART" id="SM00822">
    <property type="entry name" value="PKS_KR"/>
    <property type="match status" value="1"/>
</dbReference>
<dbReference type="CDD" id="cd00833">
    <property type="entry name" value="PKS"/>
    <property type="match status" value="1"/>
</dbReference>
<evidence type="ECO:0000256" key="1">
    <source>
        <dbReference type="ARBA" id="ARBA00022450"/>
    </source>
</evidence>
<dbReference type="InterPro" id="IPR013968">
    <property type="entry name" value="PKS_KR"/>
</dbReference>
<feature type="region of interest" description="N-terminal hotdog fold" evidence="9">
    <location>
        <begin position="980"/>
        <end position="1108"/>
    </location>
</feature>
<dbReference type="Gene3D" id="1.10.1200.10">
    <property type="entry name" value="ACP-like"/>
    <property type="match status" value="1"/>
</dbReference>
<dbReference type="Gene3D" id="3.10.129.110">
    <property type="entry name" value="Polyketide synthase dehydratase"/>
    <property type="match status" value="1"/>
</dbReference>
<evidence type="ECO:0000256" key="3">
    <source>
        <dbReference type="ARBA" id="ARBA00022603"/>
    </source>
</evidence>
<dbReference type="PANTHER" id="PTHR43775:SF49">
    <property type="entry name" value="SYNTHASE, PUTATIVE (JCVI)-RELATED"/>
    <property type="match status" value="1"/>
</dbReference>
<dbReference type="GO" id="GO:0016491">
    <property type="term" value="F:oxidoreductase activity"/>
    <property type="evidence" value="ECO:0007669"/>
    <property type="project" value="UniProtKB-KW"/>
</dbReference>
<dbReference type="GO" id="GO:0032259">
    <property type="term" value="P:methylation"/>
    <property type="evidence" value="ECO:0007669"/>
    <property type="project" value="UniProtKB-KW"/>
</dbReference>
<evidence type="ECO:0000256" key="8">
    <source>
        <dbReference type="ARBA" id="ARBA00023315"/>
    </source>
</evidence>
<name>A0AAN7AHF0_9PEZI</name>
<comment type="caution">
    <text evidence="13">The sequence shown here is derived from an EMBL/GenBank/DDBJ whole genome shotgun (WGS) entry which is preliminary data.</text>
</comment>
<dbReference type="InterPro" id="IPR013217">
    <property type="entry name" value="Methyltransf_12"/>
</dbReference>
<dbReference type="Pfam" id="PF22621">
    <property type="entry name" value="CurL-like_PKS_C"/>
    <property type="match status" value="1"/>
</dbReference>
<dbReference type="InterPro" id="IPR049900">
    <property type="entry name" value="PKS_mFAS_DH"/>
</dbReference>
<dbReference type="Gene3D" id="3.30.70.3290">
    <property type="match status" value="1"/>
</dbReference>
<accession>A0AAN7AHF0</accession>
<dbReference type="InterPro" id="IPR020841">
    <property type="entry name" value="PKS_Beta-ketoAc_synthase_dom"/>
</dbReference>
<proteinExistence type="predicted"/>
<keyword evidence="14" id="KW-1185">Reference proteome</keyword>
<feature type="domain" description="Ketosynthase family 3 (KS3)" evidence="11">
    <location>
        <begin position="6"/>
        <end position="426"/>
    </location>
</feature>
<dbReference type="Pfam" id="PF08240">
    <property type="entry name" value="ADH_N"/>
    <property type="match status" value="1"/>
</dbReference>
<keyword evidence="3" id="KW-0489">Methyltransferase</keyword>
<evidence type="ECO:0000256" key="9">
    <source>
        <dbReference type="PROSITE-ProRule" id="PRU01363"/>
    </source>
</evidence>
<dbReference type="InterPro" id="IPR001227">
    <property type="entry name" value="Ac_transferase_dom_sf"/>
</dbReference>
<evidence type="ECO:0000256" key="2">
    <source>
        <dbReference type="ARBA" id="ARBA00022553"/>
    </source>
</evidence>
<dbReference type="PROSITE" id="PS52004">
    <property type="entry name" value="KS3_2"/>
    <property type="match status" value="1"/>
</dbReference>
<keyword evidence="5" id="KW-0521">NADP</keyword>
<dbReference type="Pfam" id="PF21089">
    <property type="entry name" value="PKS_DH_N"/>
    <property type="match status" value="1"/>
</dbReference>
<dbReference type="CDD" id="cd05195">
    <property type="entry name" value="enoyl_red"/>
    <property type="match status" value="1"/>
</dbReference>
<dbReference type="SMART" id="SM00827">
    <property type="entry name" value="PKS_AT"/>
    <property type="match status" value="1"/>
</dbReference>
<gene>
    <name evidence="13" type="ORF">QBC35DRAFT_502794</name>
</gene>
<dbReference type="InterPro" id="IPR014030">
    <property type="entry name" value="Ketoacyl_synth_N"/>
</dbReference>
<dbReference type="CDD" id="cd02440">
    <property type="entry name" value="AdoMet_MTases"/>
    <property type="match status" value="1"/>
</dbReference>
<dbReference type="InterPro" id="IPR020806">
    <property type="entry name" value="PKS_PP-bd"/>
</dbReference>
<feature type="domain" description="PKS/mFAS DH" evidence="12">
    <location>
        <begin position="980"/>
        <end position="1272"/>
    </location>
</feature>
<keyword evidence="1" id="KW-0596">Phosphopantetheine</keyword>
<feature type="domain" description="Carrier" evidence="10">
    <location>
        <begin position="2490"/>
        <end position="2568"/>
    </location>
</feature>
<keyword evidence="7" id="KW-0511">Multifunctional enzyme</keyword>
<dbReference type="Gene3D" id="3.90.180.10">
    <property type="entry name" value="Medium-chain alcohol dehydrogenases, catalytic domain"/>
    <property type="match status" value="1"/>
</dbReference>
<evidence type="ECO:0000256" key="4">
    <source>
        <dbReference type="ARBA" id="ARBA00022679"/>
    </source>
</evidence>
<dbReference type="SUPFAM" id="SSF53901">
    <property type="entry name" value="Thiolase-like"/>
    <property type="match status" value="1"/>
</dbReference>
<evidence type="ECO:0000256" key="7">
    <source>
        <dbReference type="ARBA" id="ARBA00023268"/>
    </source>
</evidence>
<dbReference type="GO" id="GO:0006633">
    <property type="term" value="P:fatty acid biosynthetic process"/>
    <property type="evidence" value="ECO:0007669"/>
    <property type="project" value="InterPro"/>
</dbReference>
<dbReference type="Pfam" id="PF00698">
    <property type="entry name" value="Acyl_transf_1"/>
    <property type="match status" value="1"/>
</dbReference>
<dbReference type="GO" id="GO:0008168">
    <property type="term" value="F:methyltransferase activity"/>
    <property type="evidence" value="ECO:0007669"/>
    <property type="project" value="UniProtKB-KW"/>
</dbReference>
<dbReference type="PANTHER" id="PTHR43775">
    <property type="entry name" value="FATTY ACID SYNTHASE"/>
    <property type="match status" value="1"/>
</dbReference>
<dbReference type="InterPro" id="IPR018201">
    <property type="entry name" value="Ketoacyl_synth_AS"/>
</dbReference>
<dbReference type="InterPro" id="IPR013154">
    <property type="entry name" value="ADH-like_N"/>
</dbReference>
<dbReference type="InterPro" id="IPR014031">
    <property type="entry name" value="Ketoacyl_synth_C"/>
</dbReference>
<dbReference type="EMBL" id="MU864438">
    <property type="protein sequence ID" value="KAK4185845.1"/>
    <property type="molecule type" value="Genomic_DNA"/>
</dbReference>
<dbReference type="Gene3D" id="3.40.50.720">
    <property type="entry name" value="NAD(P)-binding Rossmann-like Domain"/>
    <property type="match status" value="2"/>
</dbReference>
<dbReference type="InterPro" id="IPR049552">
    <property type="entry name" value="PKS_DH_N"/>
</dbReference>
<dbReference type="Gene3D" id="3.40.47.10">
    <property type="match status" value="1"/>
</dbReference>
<dbReference type="Pfam" id="PF16197">
    <property type="entry name" value="KAsynt_C_assoc"/>
    <property type="match status" value="1"/>
</dbReference>
<dbReference type="InterPro" id="IPR029063">
    <property type="entry name" value="SAM-dependent_MTases_sf"/>
</dbReference>
<dbReference type="Proteomes" id="UP001302126">
    <property type="component" value="Unassembled WGS sequence"/>
</dbReference>
<dbReference type="Pfam" id="PF14765">
    <property type="entry name" value="PS-DH"/>
    <property type="match status" value="1"/>
</dbReference>
<feature type="active site" description="Proton donor; for dehydratase activity" evidence="9">
    <location>
        <position position="1182"/>
    </location>
</feature>
<reference evidence="13" key="2">
    <citation type="submission" date="2023-05" db="EMBL/GenBank/DDBJ databases">
        <authorList>
            <consortium name="Lawrence Berkeley National Laboratory"/>
            <person name="Steindorff A."/>
            <person name="Hensen N."/>
            <person name="Bonometti L."/>
            <person name="Westerberg I."/>
            <person name="Brannstrom I.O."/>
            <person name="Guillou S."/>
            <person name="Cros-Aarteil S."/>
            <person name="Calhoun S."/>
            <person name="Haridas S."/>
            <person name="Kuo A."/>
            <person name="Mondo S."/>
            <person name="Pangilinan J."/>
            <person name="Riley R."/>
            <person name="Labutti K."/>
            <person name="Andreopoulos B."/>
            <person name="Lipzen A."/>
            <person name="Chen C."/>
            <person name="Yanf M."/>
            <person name="Daum C."/>
            <person name="Ng V."/>
            <person name="Clum A."/>
            <person name="Ohm R."/>
            <person name="Martin F."/>
            <person name="Silar P."/>
            <person name="Natvig D."/>
            <person name="Lalanne C."/>
            <person name="Gautier V."/>
            <person name="Ament-Velasquez S.L."/>
            <person name="Kruys A."/>
            <person name="Hutchinson M.I."/>
            <person name="Powell A.J."/>
            <person name="Barry K."/>
            <person name="Miller A.N."/>
            <person name="Grigoriev I.V."/>
            <person name="Debuchy R."/>
            <person name="Gladieux P."/>
            <person name="Thoren M.H."/>
            <person name="Johannesson H."/>
        </authorList>
    </citation>
    <scope>NUCLEOTIDE SEQUENCE</scope>
    <source>
        <strain evidence="13">PSN309</strain>
    </source>
</reference>
<dbReference type="Gene3D" id="3.40.50.150">
    <property type="entry name" value="Vaccinia Virus protein VP39"/>
    <property type="match status" value="1"/>
</dbReference>
<feature type="region of interest" description="C-terminal hotdog fold" evidence="9">
    <location>
        <begin position="1122"/>
        <end position="1272"/>
    </location>
</feature>
<sequence>MAETPQIPIAICGMGVRLPGGIRSSADLFQFLLNKRDARNIVPSDRYNVSAYHDPAGKPGTINTQYGYYLDDIDLAAFDTSMFGISNVEVASLDPSQRLLLEVTREAFESAGEPNFRGKAIGTFVGDFTEDWQDIQNSDPLNPAPYQMTGKADFALANRLAFEYDLLGPSVATKTACSATAEALHQAVLSIRAGECSSAVVAGANVIITPRISIAMTQFGLLANDGHCKTFDAAADGFARGESVCAIYIKRLDEAIRDGNPVRAVIRACGSNADGGDGSRTFGTPNAATQASLIRQTYALAGLDPGQTKVVELHGTGTPVGDPLETTAIANCFGGDETVYIGSVKPNLGHGEGASAMASIIKTVVALENRTILPNIKFSKPNPKIPWDRNLEVPVEPRPWPQGVAERMSINSFGLGGSNVHIVIDSAESMGVPSRLRSQPQQLPPAVNGHNHAMNGNGHVNGHREEANGHTTHGHVNGNGINGHTNGNGINGHSTNGHLKGKGINGHANGNGVNGHHINGDAHTPLNSKGLLLLSAASRPALLKMASNYSEYLQSHPDNLDSLTYTLAMQRERLKHAGYLITDGTADSEIITPTPAPNSSCKQTAFIFTGQGAQWVGMGREMMLENSTFAASIRTMDAALRSLPHPPTWTLEELLTIKTDDADYLSPVDRAQPICTAVQAAYVDALAADWGIRPVAVVGHSSGEIGAAYAAGVLTREEAIITAYYRGYACRLDTEKSRHQQPGGMAAVGMGRDEVEPFLKPGVVVACENSNASTTISGDSSALDETMASLKAAHPDLFVRKLRVATAYHSHHMTAVGNVYRSLIEPHLEPKAPQVPFYSTVYGRQVREAKVFGAQYWQLNLLSPVLFRDGVLHMLPEISETALLEVGPHSALAGPLRQVFKEAGKTAPYAAVADRGQDAVRAFLSAVGKLYCFGIGPSVPKSKHTRALTDLPAYPWNRETRHWAETRVMAAQRFRKHRKHELLGLRLVESGDNEPVWRNVLRLSEVPWLADHCVEQDIVFPAAGYMAMAGTAISQLTGSTAYTVSEVNIATAMLLTEGKGTEVVTTLRKQALTVSKDSKWWEFSISSENNGQWTKHCWGLVTDGCAVALPKEKEDLEVAPYSRVVDVKRWYTAFSRIGLNYSNRFVGLQDITASPVEQKASLTITDRQVTGEQYALHPSTMDLVLQSWSVALTRGQPSKVDKLFLPTYIQQFYVSGAGSQTKLRVRSISAGRIGKELGSAYGVVPGNNGANDQIAFFLNGFQATTMESALSRDTPDLKYMSLEWHPDIDFTPLSKLMRPSYDSTDDIIFYERFGILCAAEIHEVAVTVKTLAQPWFSHFLKGVATHMDRIDQGLSNISDAKALKALGREARLEKLTEWLEKSRGTRAEVMVEAQWRVAINIKDLLEGKETLIDILLVGSLLQRFYDEAGTWCDIADFFTVQGLNNPQIRILEVGAGTGSATNIVLPALHTKQGERLYQDYTVTDVSAGFVNQTKERFKEYPNLNFAVCDITKNPLEQGFEAGTYDLIVASNVLHATPNLVETLTHCRSLLKPDGQLFMQEFGGPTRFADLIMGLFEGWWDGVNEGRVERPVLDEAGWDEKLRQSGFYGIHSAVRDNPHPQFFNMSNILAKAKPDGEALPESLAENDKTAITLLKPTARLTTFGKSVKDALESKGYVVEEHVFGSQLPEDQDIVSILDVDDECRPVLADVNAENLTRFIDLVGDVAGRALLWVMRPAQTECADPHQGQITGVARCVRAEVAIDLVTLELDNLDDKAAEVVAQVLGKVQKQQAAATEGDTLDIEHEYIWRNGQILICRIHTSPVDQALADAAPPPDAKHLVIRQPGMLQTMGWTGHALPPLPPNYVQIRIKAVGLNFHDVAVAMGIVGPDGQMEKDGYHGLGSEGVAIVTGVGKDVKHVAVGDRVVFMEIATACFATEKQLPADLVTQAPENLSDEDAAALMIPYTTVLWSFEKAELQRGQSVLIHSAAGGVGIAAIHVARWIGAEIYCTVGSQAKVDFLTKELGVPRDRIFESHDDSFVADIMRCTDGKGVNLVLNSLSGELLHASWKCVAEYGYMIDIGKRDFLGRGRLAMNPFVGNRAFIGVDLADMIVNHKWRLVPALRKCMQLIADGSAVPLRPTTVFESDKIPDAFRYMQKGVHMGRIVVRMPEDSDSLPLNLAPPEPTFNPEASYLLAGGLGGLGQSILRWMASHGARHIICFSPSAGTKPEHHQFVEEIREMGCELRCFSGDVADADFVRKMVAVAEADGRPIKGVLQLAMKLRDAGFLNMEHEAWTACTRPKIEGTINLHESLPRDLDFFIMSGSTGGTLAAYGQSNYSAANAYLDAFLRFRHAQGLPASVLDIAAIGDIGYVAMNKNVAERLGRVVAGFMCEAEFLRCLQLSVARSSIKYIEPVAPTTVVAFRDPSQVVLFNETALPLSDPQNPAPFKRDRRLTVFRNTQDGATVGDRAGGEGLRTFLGTLANEPERLDEPSTTTFLTQEIAKRVFSFLMQEDAVIDGSQTLTSMGADSLVAIEIRNWWKQTLAIEISTLELSDPSRTMDMLGALAVQRLKEKLLPAN</sequence>
<evidence type="ECO:0008006" key="15">
    <source>
        <dbReference type="Google" id="ProtNLM"/>
    </source>
</evidence>
<dbReference type="SMART" id="SM00823">
    <property type="entry name" value="PKS_PP"/>
    <property type="match status" value="1"/>
</dbReference>
<evidence type="ECO:0000259" key="11">
    <source>
        <dbReference type="PROSITE" id="PS52004"/>
    </source>
</evidence>
<dbReference type="InterPro" id="IPR009081">
    <property type="entry name" value="PP-bd_ACP"/>
</dbReference>
<dbReference type="SMART" id="SM00826">
    <property type="entry name" value="PKS_DH"/>
    <property type="match status" value="1"/>
</dbReference>
<dbReference type="SUPFAM" id="SSF51735">
    <property type="entry name" value="NAD(P)-binding Rossmann-fold domains"/>
    <property type="match status" value="2"/>
</dbReference>
<reference evidence="13" key="1">
    <citation type="journal article" date="2023" name="Mol. Phylogenet. Evol.">
        <title>Genome-scale phylogeny and comparative genomics of the fungal order Sordariales.</title>
        <authorList>
            <person name="Hensen N."/>
            <person name="Bonometti L."/>
            <person name="Westerberg I."/>
            <person name="Brannstrom I.O."/>
            <person name="Guillou S."/>
            <person name="Cros-Aarteil S."/>
            <person name="Calhoun S."/>
            <person name="Haridas S."/>
            <person name="Kuo A."/>
            <person name="Mondo S."/>
            <person name="Pangilinan J."/>
            <person name="Riley R."/>
            <person name="LaButti K."/>
            <person name="Andreopoulos B."/>
            <person name="Lipzen A."/>
            <person name="Chen C."/>
            <person name="Yan M."/>
            <person name="Daum C."/>
            <person name="Ng V."/>
            <person name="Clum A."/>
            <person name="Steindorff A."/>
            <person name="Ohm R.A."/>
            <person name="Martin F."/>
            <person name="Silar P."/>
            <person name="Natvig D.O."/>
            <person name="Lalanne C."/>
            <person name="Gautier V."/>
            <person name="Ament-Velasquez S.L."/>
            <person name="Kruys A."/>
            <person name="Hutchinson M.I."/>
            <person name="Powell A.J."/>
            <person name="Barry K."/>
            <person name="Miller A.N."/>
            <person name="Grigoriev I.V."/>
            <person name="Debuchy R."/>
            <person name="Gladieux P."/>
            <person name="Hiltunen Thoren M."/>
            <person name="Johannesson H."/>
        </authorList>
    </citation>
    <scope>NUCLEOTIDE SEQUENCE</scope>
    <source>
        <strain evidence="13">PSN309</strain>
    </source>
</reference>